<dbReference type="EMBL" id="KE747814">
    <property type="protein sequence ID" value="RMZ68128.1"/>
    <property type="molecule type" value="Genomic_DNA"/>
</dbReference>
<name>A0A3M7M107_9PLEO</name>
<reference evidence="2 3" key="1">
    <citation type="journal article" date="2014" name="PLoS ONE">
        <title>De novo Genome Assembly of the Fungal Plant Pathogen Pyrenophora semeniperda.</title>
        <authorList>
            <person name="Soliai M.M."/>
            <person name="Meyer S.E."/>
            <person name="Udall J.A."/>
            <person name="Elzinga D.E."/>
            <person name="Hermansen R.A."/>
            <person name="Bodily P.M."/>
            <person name="Hart A.A."/>
            <person name="Coleman C.E."/>
        </authorList>
    </citation>
    <scope>NUCLEOTIDE SEQUENCE [LARGE SCALE GENOMIC DNA]</scope>
    <source>
        <strain evidence="2 3">CCB06</strain>
        <tissue evidence="2">Mycelium</tissue>
    </source>
</reference>
<proteinExistence type="predicted"/>
<evidence type="ECO:0000256" key="1">
    <source>
        <dbReference type="SAM" id="MobiDB-lite"/>
    </source>
</evidence>
<dbReference type="AlphaFoldDB" id="A0A3M7M107"/>
<gene>
    <name evidence="2" type="ORF">GMOD_00004323</name>
</gene>
<evidence type="ECO:0000313" key="3">
    <source>
        <dbReference type="Proteomes" id="UP000265663"/>
    </source>
</evidence>
<accession>A0A3M7M107</accession>
<evidence type="ECO:0000313" key="2">
    <source>
        <dbReference type="EMBL" id="RMZ68128.1"/>
    </source>
</evidence>
<keyword evidence="3" id="KW-1185">Reference proteome</keyword>
<organism evidence="2 3">
    <name type="scientific">Pyrenophora seminiperda CCB06</name>
    <dbReference type="NCBI Taxonomy" id="1302712"/>
    <lineage>
        <taxon>Eukaryota</taxon>
        <taxon>Fungi</taxon>
        <taxon>Dikarya</taxon>
        <taxon>Ascomycota</taxon>
        <taxon>Pezizomycotina</taxon>
        <taxon>Dothideomycetes</taxon>
        <taxon>Pleosporomycetidae</taxon>
        <taxon>Pleosporales</taxon>
        <taxon>Pleosporineae</taxon>
        <taxon>Pleosporaceae</taxon>
        <taxon>Pyrenophora</taxon>
    </lineage>
</organism>
<sequence length="64" mass="7390">MFLTTSRPPSHPHPHTPLPPRIPWRWRLPYSSVVARPSLPNLTFCLFLLPKSTPSAAERGKKYR</sequence>
<protein>
    <submittedName>
        <fullName evidence="2">Uncharacterized protein</fullName>
    </submittedName>
</protein>
<dbReference type="Proteomes" id="UP000265663">
    <property type="component" value="Unassembled WGS sequence"/>
</dbReference>
<feature type="region of interest" description="Disordered" evidence="1">
    <location>
        <begin position="1"/>
        <end position="21"/>
    </location>
</feature>
<feature type="compositionally biased region" description="Pro residues" evidence="1">
    <location>
        <begin position="9"/>
        <end position="21"/>
    </location>
</feature>